<feature type="transmembrane region" description="Helical" evidence="3">
    <location>
        <begin position="422"/>
        <end position="443"/>
    </location>
</feature>
<feature type="coiled-coil region" evidence="1">
    <location>
        <begin position="168"/>
        <end position="202"/>
    </location>
</feature>
<keyword evidence="3" id="KW-0812">Transmembrane</keyword>
<evidence type="ECO:0000256" key="3">
    <source>
        <dbReference type="SAM" id="Phobius"/>
    </source>
</evidence>
<keyword evidence="3" id="KW-0472">Membrane</keyword>
<gene>
    <name evidence="4" type="ORF">ACAOBT_LOCUS34278</name>
</gene>
<dbReference type="Proteomes" id="UP001152888">
    <property type="component" value="Unassembled WGS sequence"/>
</dbReference>
<reference evidence="4" key="1">
    <citation type="submission" date="2022-03" db="EMBL/GenBank/DDBJ databases">
        <authorList>
            <person name="Sayadi A."/>
        </authorList>
    </citation>
    <scope>NUCLEOTIDE SEQUENCE</scope>
</reference>
<comment type="caution">
    <text evidence="4">The sequence shown here is derived from an EMBL/GenBank/DDBJ whole genome shotgun (WGS) entry which is preliminary data.</text>
</comment>
<protein>
    <submittedName>
        <fullName evidence="4">Uncharacterized protein</fullName>
    </submittedName>
</protein>
<feature type="compositionally biased region" description="Polar residues" evidence="2">
    <location>
        <begin position="307"/>
        <end position="328"/>
    </location>
</feature>
<evidence type="ECO:0000313" key="5">
    <source>
        <dbReference type="Proteomes" id="UP001152888"/>
    </source>
</evidence>
<keyword evidence="5" id="KW-1185">Reference proteome</keyword>
<feature type="compositionally biased region" description="Polar residues" evidence="2">
    <location>
        <begin position="241"/>
        <end position="250"/>
    </location>
</feature>
<accession>A0A9P0Q8Z2</accession>
<organism evidence="4 5">
    <name type="scientific">Acanthoscelides obtectus</name>
    <name type="common">Bean weevil</name>
    <name type="synonym">Bruchus obtectus</name>
    <dbReference type="NCBI Taxonomy" id="200917"/>
    <lineage>
        <taxon>Eukaryota</taxon>
        <taxon>Metazoa</taxon>
        <taxon>Ecdysozoa</taxon>
        <taxon>Arthropoda</taxon>
        <taxon>Hexapoda</taxon>
        <taxon>Insecta</taxon>
        <taxon>Pterygota</taxon>
        <taxon>Neoptera</taxon>
        <taxon>Endopterygota</taxon>
        <taxon>Coleoptera</taxon>
        <taxon>Polyphaga</taxon>
        <taxon>Cucujiformia</taxon>
        <taxon>Chrysomeloidea</taxon>
        <taxon>Chrysomelidae</taxon>
        <taxon>Bruchinae</taxon>
        <taxon>Bruchini</taxon>
        <taxon>Acanthoscelides</taxon>
    </lineage>
</organism>
<evidence type="ECO:0000313" key="4">
    <source>
        <dbReference type="EMBL" id="CAH2014668.1"/>
    </source>
</evidence>
<keyword evidence="3" id="KW-1133">Transmembrane helix</keyword>
<dbReference type="OrthoDB" id="6627393at2759"/>
<sequence>RFDFQSFREYANVVGVIDFFINLARRVNRHLVIFLGFHIYCSIDLTDTSGLESEVECPTDEVLLEPCTEEPAALPSPAATNKNNPNDRRKILVFGDEYARNFRKVLELYIDKSRFTIESYVKPNIEFVMATKDIFTKTIPYGKDDFTKSEITEVFTMETDPGGSGNGASTMAMEMESKEQTIEELRAELEMVRQELSKKDDDKKTNERLMMIIEAQQRTVTDLTVKLDLLLKTQVPSHLNITNSSQTLPKNPSKDKAVNLKRPLNNSSDLSTDDDTLPDGFTKVKTSKTRRNKTDTTGFPPLPPPKSQSETSHSTASDSNKQPVSNLSGGRGAPSHFPSTLREEHAVIRGVHATLSEIEIKEELQQRGYSPLHIIRLKRGGGVPMPLVVVILPKIEKSQQLFNEHELLAEQVVEESRTCGKILTFLSWIVVVLTMPFSLLVCFKVS</sequence>
<feature type="non-terminal residue" evidence="4">
    <location>
        <position position="446"/>
    </location>
</feature>
<name>A0A9P0Q8Z2_ACAOB</name>
<dbReference type="AlphaFoldDB" id="A0A9P0Q8Z2"/>
<evidence type="ECO:0000256" key="1">
    <source>
        <dbReference type="SAM" id="Coils"/>
    </source>
</evidence>
<feature type="region of interest" description="Disordered" evidence="2">
    <location>
        <begin position="241"/>
        <end position="338"/>
    </location>
</feature>
<evidence type="ECO:0000256" key="2">
    <source>
        <dbReference type="SAM" id="MobiDB-lite"/>
    </source>
</evidence>
<keyword evidence="1" id="KW-0175">Coiled coil</keyword>
<proteinExistence type="predicted"/>
<dbReference type="EMBL" id="CAKOFQ010008534">
    <property type="protein sequence ID" value="CAH2014668.1"/>
    <property type="molecule type" value="Genomic_DNA"/>
</dbReference>